<dbReference type="PROSITE" id="PS00028">
    <property type="entry name" value="ZINC_FINGER_C2H2_1"/>
    <property type="match status" value="1"/>
</dbReference>
<feature type="domain" description="BTB" evidence="5">
    <location>
        <begin position="30"/>
        <end position="100"/>
    </location>
</feature>
<dbReference type="Gene3D" id="3.30.710.10">
    <property type="entry name" value="Potassium Channel Kv1.1, Chain A"/>
    <property type="match status" value="1"/>
</dbReference>
<keyword evidence="3" id="KW-0863">Zinc-finger</keyword>
<dbReference type="PROSITE" id="PS50097">
    <property type="entry name" value="BTB"/>
    <property type="match status" value="1"/>
</dbReference>
<dbReference type="SMART" id="SM00225">
    <property type="entry name" value="BTB"/>
    <property type="match status" value="1"/>
</dbReference>
<keyword evidence="3" id="KW-0479">Metal-binding</keyword>
<dbReference type="GO" id="GO:0003006">
    <property type="term" value="P:developmental process involved in reproduction"/>
    <property type="evidence" value="ECO:0007669"/>
    <property type="project" value="UniProtKB-ARBA"/>
</dbReference>
<dbReference type="Gene3D" id="3.30.160.60">
    <property type="entry name" value="Classic Zinc Finger"/>
    <property type="match status" value="1"/>
</dbReference>
<dbReference type="GO" id="GO:0048513">
    <property type="term" value="P:animal organ development"/>
    <property type="evidence" value="ECO:0007669"/>
    <property type="project" value="UniProtKB-ARBA"/>
</dbReference>
<dbReference type="PANTHER" id="PTHR23110">
    <property type="entry name" value="BTB DOMAIN TRANSCRIPTION FACTOR"/>
    <property type="match status" value="1"/>
</dbReference>
<dbReference type="STRING" id="121845.A0A1S3D6J3"/>
<feature type="compositionally biased region" description="Acidic residues" evidence="4">
    <location>
        <begin position="231"/>
        <end position="240"/>
    </location>
</feature>
<evidence type="ECO:0000256" key="2">
    <source>
        <dbReference type="ARBA" id="ARBA00023242"/>
    </source>
</evidence>
<dbReference type="GeneID" id="103512489"/>
<feature type="compositionally biased region" description="Low complexity" evidence="4">
    <location>
        <begin position="208"/>
        <end position="218"/>
    </location>
</feature>
<feature type="compositionally biased region" description="Polar residues" evidence="4">
    <location>
        <begin position="186"/>
        <end position="207"/>
    </location>
</feature>
<dbReference type="GO" id="GO:0048468">
    <property type="term" value="P:cell development"/>
    <property type="evidence" value="ECO:0007669"/>
    <property type="project" value="UniProtKB-ARBA"/>
</dbReference>
<dbReference type="GO" id="GO:0006357">
    <property type="term" value="P:regulation of transcription by RNA polymerase II"/>
    <property type="evidence" value="ECO:0007669"/>
    <property type="project" value="TreeGrafter"/>
</dbReference>
<evidence type="ECO:0000259" key="5">
    <source>
        <dbReference type="PROSITE" id="PS50097"/>
    </source>
</evidence>
<feature type="region of interest" description="Disordered" evidence="4">
    <location>
        <begin position="134"/>
        <end position="256"/>
    </location>
</feature>
<gene>
    <name evidence="8" type="primary">LOC103512489</name>
</gene>
<dbReference type="PANTHER" id="PTHR23110:SF107">
    <property type="entry name" value="SEX DETERMINATION PROTEIN FRUITLESS"/>
    <property type="match status" value="1"/>
</dbReference>
<dbReference type="GO" id="GO:0005634">
    <property type="term" value="C:nucleus"/>
    <property type="evidence" value="ECO:0007669"/>
    <property type="project" value="UniProtKB-SubCell"/>
</dbReference>
<feature type="compositionally biased region" description="Polar residues" evidence="4">
    <location>
        <begin position="241"/>
        <end position="256"/>
    </location>
</feature>
<feature type="compositionally biased region" description="Basic and acidic residues" evidence="4">
    <location>
        <begin position="134"/>
        <end position="147"/>
    </location>
</feature>
<evidence type="ECO:0000256" key="4">
    <source>
        <dbReference type="SAM" id="MobiDB-lite"/>
    </source>
</evidence>
<dbReference type="InterPro" id="IPR011333">
    <property type="entry name" value="SKP1/BTB/POZ_sf"/>
</dbReference>
<sequence length="443" mass="50477">MDDEFCLKWKNHTSNLTDVLSKFLQDESLVDVTLACNWENSDIKTYKAHQMILSACSPYFEKLFLENTHPHPIIFLRDIHHKELEVILHFMYRGEVNIKQDSLKQVLETAKVLMVRGLCEENSPNGAGEILRERASSPSVTKDDVNTRKRKMETGAQYCDRENYVNSPKLHTSSSMSSSLSEVPAVQQSYKHSVASSPSTSQQPYNLSSPHVSSSPSFPEDRFTPVKQENTEEDMYEEQTDPQNLTSVSRKSEDFQNVETVAAPPCSQSNWMHTMNPQAAIRRYLASHSQQPQKEPEDLRSTNTSPQKPPPLSIENGIEPHQTCLSECHPDGFKSRYPPTSPIQPFITRNNTDSIFYPDPASPGMYKCVICLKSVRSRWHHLQTHFSRNHKCPYCESVYSRVDTLKLHAKRVHGLGISRYIHGLIPQLLFPTPHAKTSPVDRV</sequence>
<evidence type="ECO:0000259" key="6">
    <source>
        <dbReference type="PROSITE" id="PS50157"/>
    </source>
</evidence>
<dbReference type="PROSITE" id="PS50157">
    <property type="entry name" value="ZINC_FINGER_C2H2_2"/>
    <property type="match status" value="1"/>
</dbReference>
<keyword evidence="7" id="KW-1185">Reference proteome</keyword>
<evidence type="ECO:0000256" key="3">
    <source>
        <dbReference type="PROSITE-ProRule" id="PRU00042"/>
    </source>
</evidence>
<dbReference type="SMART" id="SM00355">
    <property type="entry name" value="ZnF_C2H2"/>
    <property type="match status" value="2"/>
</dbReference>
<dbReference type="InterPro" id="IPR051095">
    <property type="entry name" value="Dros_DevTransReg"/>
</dbReference>
<organism evidence="7 8">
    <name type="scientific">Diaphorina citri</name>
    <name type="common">Asian citrus psyllid</name>
    <dbReference type="NCBI Taxonomy" id="121845"/>
    <lineage>
        <taxon>Eukaryota</taxon>
        <taxon>Metazoa</taxon>
        <taxon>Ecdysozoa</taxon>
        <taxon>Arthropoda</taxon>
        <taxon>Hexapoda</taxon>
        <taxon>Insecta</taxon>
        <taxon>Pterygota</taxon>
        <taxon>Neoptera</taxon>
        <taxon>Paraneoptera</taxon>
        <taxon>Hemiptera</taxon>
        <taxon>Sternorrhyncha</taxon>
        <taxon>Psylloidea</taxon>
        <taxon>Psyllidae</taxon>
        <taxon>Diaphorininae</taxon>
        <taxon>Diaphorina</taxon>
    </lineage>
</organism>
<accession>A0A1S3D6J3</accession>
<feature type="domain" description="C2H2-type" evidence="6">
    <location>
        <begin position="390"/>
        <end position="413"/>
    </location>
</feature>
<comment type="subcellular location">
    <subcellularLocation>
        <location evidence="1">Nucleus</location>
    </subcellularLocation>
</comment>
<dbReference type="RefSeq" id="XP_008475473.1">
    <property type="nucleotide sequence ID" value="XM_008477251.3"/>
</dbReference>
<dbReference type="AlphaFoldDB" id="A0A1S3D6J3"/>
<proteinExistence type="predicted"/>
<evidence type="ECO:0000313" key="7">
    <source>
        <dbReference type="Proteomes" id="UP000079169"/>
    </source>
</evidence>
<evidence type="ECO:0000313" key="8">
    <source>
        <dbReference type="RefSeq" id="XP_008475473.1"/>
    </source>
</evidence>
<keyword evidence="3" id="KW-0862">Zinc</keyword>
<dbReference type="SUPFAM" id="SSF54695">
    <property type="entry name" value="POZ domain"/>
    <property type="match status" value="1"/>
</dbReference>
<dbReference type="KEGG" id="dci:103512489"/>
<reference evidence="8" key="1">
    <citation type="submission" date="2025-08" db="UniProtKB">
        <authorList>
            <consortium name="RefSeq"/>
        </authorList>
    </citation>
    <scope>IDENTIFICATION</scope>
</reference>
<dbReference type="Pfam" id="PF00651">
    <property type="entry name" value="BTB"/>
    <property type="match status" value="1"/>
</dbReference>
<dbReference type="InterPro" id="IPR000210">
    <property type="entry name" value="BTB/POZ_dom"/>
</dbReference>
<name>A0A1S3D6J3_DIACI</name>
<keyword evidence="2" id="KW-0539">Nucleus</keyword>
<dbReference type="CDD" id="cd18315">
    <property type="entry name" value="BTB_POZ_BAB-like"/>
    <property type="match status" value="1"/>
</dbReference>
<feature type="region of interest" description="Disordered" evidence="4">
    <location>
        <begin position="286"/>
        <end position="317"/>
    </location>
</feature>
<evidence type="ECO:0000256" key="1">
    <source>
        <dbReference type="ARBA" id="ARBA00004123"/>
    </source>
</evidence>
<dbReference type="Proteomes" id="UP000079169">
    <property type="component" value="Unplaced"/>
</dbReference>
<dbReference type="GO" id="GO:0008270">
    <property type="term" value="F:zinc ion binding"/>
    <property type="evidence" value="ECO:0007669"/>
    <property type="project" value="UniProtKB-KW"/>
</dbReference>
<dbReference type="PaxDb" id="121845-A0A1S3D6J3"/>
<dbReference type="InterPro" id="IPR013087">
    <property type="entry name" value="Znf_C2H2_type"/>
</dbReference>
<protein>
    <submittedName>
        <fullName evidence="8">Protein bric-a-brac 1-like isoform X1</fullName>
    </submittedName>
</protein>